<dbReference type="EMBL" id="JAIWYP010000012">
    <property type="protein sequence ID" value="KAH3728819.1"/>
    <property type="molecule type" value="Genomic_DNA"/>
</dbReference>
<evidence type="ECO:0000313" key="2">
    <source>
        <dbReference type="Proteomes" id="UP000828390"/>
    </source>
</evidence>
<keyword evidence="2" id="KW-1185">Reference proteome</keyword>
<comment type="caution">
    <text evidence="1">The sequence shown here is derived from an EMBL/GenBank/DDBJ whole genome shotgun (WGS) entry which is preliminary data.</text>
</comment>
<protein>
    <submittedName>
        <fullName evidence="1">Uncharacterized protein</fullName>
    </submittedName>
</protein>
<proteinExistence type="predicted"/>
<gene>
    <name evidence="1" type="ORF">DPMN_054781</name>
</gene>
<name>A0A9D4CQB8_DREPO</name>
<evidence type="ECO:0000313" key="1">
    <source>
        <dbReference type="EMBL" id="KAH3728819.1"/>
    </source>
</evidence>
<organism evidence="1 2">
    <name type="scientific">Dreissena polymorpha</name>
    <name type="common">Zebra mussel</name>
    <name type="synonym">Mytilus polymorpha</name>
    <dbReference type="NCBI Taxonomy" id="45954"/>
    <lineage>
        <taxon>Eukaryota</taxon>
        <taxon>Metazoa</taxon>
        <taxon>Spiralia</taxon>
        <taxon>Lophotrochozoa</taxon>
        <taxon>Mollusca</taxon>
        <taxon>Bivalvia</taxon>
        <taxon>Autobranchia</taxon>
        <taxon>Heteroconchia</taxon>
        <taxon>Euheterodonta</taxon>
        <taxon>Imparidentia</taxon>
        <taxon>Neoheterodontei</taxon>
        <taxon>Myida</taxon>
        <taxon>Dreissenoidea</taxon>
        <taxon>Dreissenidae</taxon>
        <taxon>Dreissena</taxon>
    </lineage>
</organism>
<dbReference type="Proteomes" id="UP000828390">
    <property type="component" value="Unassembled WGS sequence"/>
</dbReference>
<dbReference type="AlphaFoldDB" id="A0A9D4CQB8"/>
<reference evidence="1" key="2">
    <citation type="submission" date="2020-11" db="EMBL/GenBank/DDBJ databases">
        <authorList>
            <person name="McCartney M.A."/>
            <person name="Auch B."/>
            <person name="Kono T."/>
            <person name="Mallez S."/>
            <person name="Becker A."/>
            <person name="Gohl D.M."/>
            <person name="Silverstein K.A.T."/>
            <person name="Koren S."/>
            <person name="Bechman K.B."/>
            <person name="Herman A."/>
            <person name="Abrahante J.E."/>
            <person name="Garbe J."/>
        </authorList>
    </citation>
    <scope>NUCLEOTIDE SEQUENCE</scope>
    <source>
        <strain evidence="1">Duluth1</strain>
        <tissue evidence="1">Whole animal</tissue>
    </source>
</reference>
<reference evidence="1" key="1">
    <citation type="journal article" date="2019" name="bioRxiv">
        <title>The Genome of the Zebra Mussel, Dreissena polymorpha: A Resource for Invasive Species Research.</title>
        <authorList>
            <person name="McCartney M.A."/>
            <person name="Auch B."/>
            <person name="Kono T."/>
            <person name="Mallez S."/>
            <person name="Zhang Y."/>
            <person name="Obille A."/>
            <person name="Becker A."/>
            <person name="Abrahante J.E."/>
            <person name="Garbe J."/>
            <person name="Badalamenti J.P."/>
            <person name="Herman A."/>
            <person name="Mangelson H."/>
            <person name="Liachko I."/>
            <person name="Sullivan S."/>
            <person name="Sone E.D."/>
            <person name="Koren S."/>
            <person name="Silverstein K.A.T."/>
            <person name="Beckman K.B."/>
            <person name="Gohl D.M."/>
        </authorList>
    </citation>
    <scope>NUCLEOTIDE SEQUENCE</scope>
    <source>
        <strain evidence="1">Duluth1</strain>
        <tissue evidence="1">Whole animal</tissue>
    </source>
</reference>
<sequence>MHVSNYVINVCVKVQDGIQTNLAQFPTANLISVPLSLGEEDEYDYPDSLRNESRKPCSSTYRPRAEMCQNISN</sequence>
<accession>A0A9D4CQB8</accession>